<keyword evidence="2" id="KW-1185">Reference proteome</keyword>
<organism evidence="1 2">
    <name type="scientific">Portunus trituberculatus</name>
    <name type="common">Swimming crab</name>
    <name type="synonym">Neptunus trituberculatus</name>
    <dbReference type="NCBI Taxonomy" id="210409"/>
    <lineage>
        <taxon>Eukaryota</taxon>
        <taxon>Metazoa</taxon>
        <taxon>Ecdysozoa</taxon>
        <taxon>Arthropoda</taxon>
        <taxon>Crustacea</taxon>
        <taxon>Multicrustacea</taxon>
        <taxon>Malacostraca</taxon>
        <taxon>Eumalacostraca</taxon>
        <taxon>Eucarida</taxon>
        <taxon>Decapoda</taxon>
        <taxon>Pleocyemata</taxon>
        <taxon>Brachyura</taxon>
        <taxon>Eubrachyura</taxon>
        <taxon>Portunoidea</taxon>
        <taxon>Portunidae</taxon>
        <taxon>Portuninae</taxon>
        <taxon>Portunus</taxon>
    </lineage>
</organism>
<proteinExistence type="predicted"/>
<dbReference type="Proteomes" id="UP000324222">
    <property type="component" value="Unassembled WGS sequence"/>
</dbReference>
<protein>
    <submittedName>
        <fullName evidence="1">Uncharacterized protein</fullName>
    </submittedName>
</protein>
<accession>A0A5B7DV59</accession>
<comment type="caution">
    <text evidence="1">The sequence shown here is derived from an EMBL/GenBank/DDBJ whole genome shotgun (WGS) entry which is preliminary data.</text>
</comment>
<gene>
    <name evidence="1" type="ORF">E2C01_018699</name>
</gene>
<sequence>MHWSPQQSRSDTIHRLTVVRHHFGCPTVELGRDLITLVWWGGWRPTRIHTTQVGVRSTSAHGITTVAAQFQAKYLWTKSPQTTG</sequence>
<name>A0A5B7DV59_PORTR</name>
<reference evidence="1 2" key="1">
    <citation type="submission" date="2019-05" db="EMBL/GenBank/DDBJ databases">
        <title>Another draft genome of Portunus trituberculatus and its Hox gene families provides insights of decapod evolution.</title>
        <authorList>
            <person name="Jeong J.-H."/>
            <person name="Song I."/>
            <person name="Kim S."/>
            <person name="Choi T."/>
            <person name="Kim D."/>
            <person name="Ryu S."/>
            <person name="Kim W."/>
        </authorList>
    </citation>
    <scope>NUCLEOTIDE SEQUENCE [LARGE SCALE GENOMIC DNA]</scope>
    <source>
        <tissue evidence="1">Muscle</tissue>
    </source>
</reference>
<dbReference type="EMBL" id="VSRR010001480">
    <property type="protein sequence ID" value="MPC25581.1"/>
    <property type="molecule type" value="Genomic_DNA"/>
</dbReference>
<dbReference type="AlphaFoldDB" id="A0A5B7DV59"/>
<evidence type="ECO:0000313" key="1">
    <source>
        <dbReference type="EMBL" id="MPC25581.1"/>
    </source>
</evidence>
<evidence type="ECO:0000313" key="2">
    <source>
        <dbReference type="Proteomes" id="UP000324222"/>
    </source>
</evidence>